<dbReference type="AlphaFoldDB" id="A0A449B4B1"/>
<organism evidence="1 2">
    <name type="scientific">Mycoplasmopsis maculosa</name>
    <dbReference type="NCBI Taxonomy" id="114885"/>
    <lineage>
        <taxon>Bacteria</taxon>
        <taxon>Bacillati</taxon>
        <taxon>Mycoplasmatota</taxon>
        <taxon>Mycoplasmoidales</taxon>
        <taxon>Metamycoplasmataceae</taxon>
        <taxon>Mycoplasmopsis</taxon>
    </lineage>
</organism>
<dbReference type="Proteomes" id="UP000290243">
    <property type="component" value="Chromosome"/>
</dbReference>
<protein>
    <submittedName>
        <fullName evidence="1">Uncharacterized protein</fullName>
    </submittedName>
</protein>
<evidence type="ECO:0000313" key="1">
    <source>
        <dbReference type="EMBL" id="VEU75443.1"/>
    </source>
</evidence>
<proteinExistence type="predicted"/>
<reference evidence="1 2" key="1">
    <citation type="submission" date="2019-01" db="EMBL/GenBank/DDBJ databases">
        <authorList>
            <consortium name="Pathogen Informatics"/>
        </authorList>
    </citation>
    <scope>NUCLEOTIDE SEQUENCE [LARGE SCALE GENOMIC DNA]</scope>
    <source>
        <strain evidence="1 2">NCTC10168</strain>
    </source>
</reference>
<name>A0A449B4B1_9BACT</name>
<keyword evidence="2" id="KW-1185">Reference proteome</keyword>
<evidence type="ECO:0000313" key="2">
    <source>
        <dbReference type="Proteomes" id="UP000290243"/>
    </source>
</evidence>
<sequence>MKIENLKMDDFKSKFVLLNFNDDVNPSLPFYVIEYTKYLFDNSSLPFFKK</sequence>
<dbReference type="KEGG" id="mmau:NCTC10168_00365"/>
<gene>
    <name evidence="1" type="ORF">NCTC10168_00365</name>
</gene>
<accession>A0A449B4B1</accession>
<dbReference type="EMBL" id="LR215037">
    <property type="protein sequence ID" value="VEU75443.1"/>
    <property type="molecule type" value="Genomic_DNA"/>
</dbReference>